<dbReference type="Pfam" id="PF13376">
    <property type="entry name" value="OmdA"/>
    <property type="match status" value="1"/>
</dbReference>
<evidence type="ECO:0000313" key="2">
    <source>
        <dbReference type="Proteomes" id="UP001597112"/>
    </source>
</evidence>
<dbReference type="Gene3D" id="2.40.30.100">
    <property type="entry name" value="AF2212/PG0164-like"/>
    <property type="match status" value="1"/>
</dbReference>
<protein>
    <submittedName>
        <fullName evidence="1">YdeI/OmpD-associated family protein</fullName>
    </submittedName>
</protein>
<dbReference type="RefSeq" id="WP_377580208.1">
    <property type="nucleotide sequence ID" value="NZ_JBHTKA010000007.1"/>
</dbReference>
<dbReference type="SUPFAM" id="SSF141694">
    <property type="entry name" value="AF2212/PG0164-like"/>
    <property type="match status" value="1"/>
</dbReference>
<dbReference type="InterPro" id="IPR015018">
    <property type="entry name" value="DUF1905"/>
</dbReference>
<organism evidence="1 2">
    <name type="scientific">Ohtaekwangia kribbensis</name>
    <dbReference type="NCBI Taxonomy" id="688913"/>
    <lineage>
        <taxon>Bacteria</taxon>
        <taxon>Pseudomonadati</taxon>
        <taxon>Bacteroidota</taxon>
        <taxon>Cytophagia</taxon>
        <taxon>Cytophagales</taxon>
        <taxon>Fulvivirgaceae</taxon>
        <taxon>Ohtaekwangia</taxon>
    </lineage>
</organism>
<sequence>MKDKSYQFTATLETIHGTMKATVIFLPEAIVKKLPAGRVRTAGTINGTSFDLAVQYKKDGSRYFSVGSILRRAARVKEGDRVTVVFHLTDPNKLVIPEEMEAVLEQDDEARKVWDTFTQGYQRSLVYYITSVKNSDSRIKRALEIAEKAKARALSGQQAKAKKA</sequence>
<proteinExistence type="predicted"/>
<dbReference type="Proteomes" id="UP001597112">
    <property type="component" value="Unassembled WGS sequence"/>
</dbReference>
<dbReference type="EMBL" id="JBHTKA010000007">
    <property type="protein sequence ID" value="MFD1000753.1"/>
    <property type="molecule type" value="Genomic_DNA"/>
</dbReference>
<evidence type="ECO:0000313" key="1">
    <source>
        <dbReference type="EMBL" id="MFD1000753.1"/>
    </source>
</evidence>
<dbReference type="Pfam" id="PF08922">
    <property type="entry name" value="DUF1905"/>
    <property type="match status" value="1"/>
</dbReference>
<name>A0ABW3K691_9BACT</name>
<comment type="caution">
    <text evidence="1">The sequence shown here is derived from an EMBL/GenBank/DDBJ whole genome shotgun (WGS) entry which is preliminary data.</text>
</comment>
<accession>A0ABW3K691</accession>
<keyword evidence="2" id="KW-1185">Reference proteome</keyword>
<dbReference type="InterPro" id="IPR037079">
    <property type="entry name" value="AF2212/PG0164-like_sf"/>
</dbReference>
<reference evidence="2" key="1">
    <citation type="journal article" date="2019" name="Int. J. Syst. Evol. Microbiol.">
        <title>The Global Catalogue of Microorganisms (GCM) 10K type strain sequencing project: providing services to taxonomists for standard genome sequencing and annotation.</title>
        <authorList>
            <consortium name="The Broad Institute Genomics Platform"/>
            <consortium name="The Broad Institute Genome Sequencing Center for Infectious Disease"/>
            <person name="Wu L."/>
            <person name="Ma J."/>
        </authorList>
    </citation>
    <scope>NUCLEOTIDE SEQUENCE [LARGE SCALE GENOMIC DNA]</scope>
    <source>
        <strain evidence="2">CCUG 58938</strain>
    </source>
</reference>
<gene>
    <name evidence="1" type="ORF">ACFQ21_15610</name>
</gene>